<evidence type="ECO:0000259" key="5">
    <source>
        <dbReference type="PROSITE" id="PS50931"/>
    </source>
</evidence>
<gene>
    <name evidence="6" type="ORF">ABH943_009044</name>
</gene>
<protein>
    <submittedName>
        <fullName evidence="6">DNA-binding transcriptional LysR family regulator</fullName>
    </submittedName>
</protein>
<keyword evidence="4" id="KW-0804">Transcription</keyword>
<comment type="caution">
    <text evidence="6">The sequence shown here is derived from an EMBL/GenBank/DDBJ whole genome shotgun (WGS) entry which is preliminary data.</text>
</comment>
<dbReference type="Gene3D" id="3.40.190.10">
    <property type="entry name" value="Periplasmic binding protein-like II"/>
    <property type="match status" value="2"/>
</dbReference>
<dbReference type="InterPro" id="IPR000847">
    <property type="entry name" value="LysR_HTH_N"/>
</dbReference>
<organism evidence="6 7">
    <name type="scientific">Caballeronia udeis</name>
    <dbReference type="NCBI Taxonomy" id="1232866"/>
    <lineage>
        <taxon>Bacteria</taxon>
        <taxon>Pseudomonadati</taxon>
        <taxon>Pseudomonadota</taxon>
        <taxon>Betaproteobacteria</taxon>
        <taxon>Burkholderiales</taxon>
        <taxon>Burkholderiaceae</taxon>
        <taxon>Caballeronia</taxon>
    </lineage>
</organism>
<dbReference type="InterPro" id="IPR005119">
    <property type="entry name" value="LysR_subst-bd"/>
</dbReference>
<name>A0ABW8MZ56_9BURK</name>
<evidence type="ECO:0000313" key="7">
    <source>
        <dbReference type="Proteomes" id="UP001620514"/>
    </source>
</evidence>
<dbReference type="InterPro" id="IPR036388">
    <property type="entry name" value="WH-like_DNA-bd_sf"/>
</dbReference>
<dbReference type="SUPFAM" id="SSF46785">
    <property type="entry name" value="Winged helix' DNA-binding domain"/>
    <property type="match status" value="1"/>
</dbReference>
<dbReference type="CDD" id="cd08459">
    <property type="entry name" value="PBP2_DntR_NahR_LinR_like"/>
    <property type="match status" value="1"/>
</dbReference>
<dbReference type="Pfam" id="PF03466">
    <property type="entry name" value="LysR_substrate"/>
    <property type="match status" value="1"/>
</dbReference>
<dbReference type="EMBL" id="JBIYDN010000074">
    <property type="protein sequence ID" value="MFK4448999.1"/>
    <property type="molecule type" value="Genomic_DNA"/>
</dbReference>
<dbReference type="PANTHER" id="PTHR30118:SF15">
    <property type="entry name" value="TRANSCRIPTIONAL REGULATORY PROTEIN"/>
    <property type="match status" value="1"/>
</dbReference>
<dbReference type="PROSITE" id="PS50931">
    <property type="entry name" value="HTH_LYSR"/>
    <property type="match status" value="1"/>
</dbReference>
<dbReference type="RefSeq" id="WP_404615709.1">
    <property type="nucleotide sequence ID" value="NZ_JBIYDN010000074.1"/>
</dbReference>
<dbReference type="InterPro" id="IPR036390">
    <property type="entry name" value="WH_DNA-bd_sf"/>
</dbReference>
<evidence type="ECO:0000256" key="3">
    <source>
        <dbReference type="ARBA" id="ARBA00023125"/>
    </source>
</evidence>
<comment type="similarity">
    <text evidence="1">Belongs to the LysR transcriptional regulatory family.</text>
</comment>
<reference evidence="6 7" key="1">
    <citation type="submission" date="2024-10" db="EMBL/GenBank/DDBJ databases">
        <authorList>
            <person name="Deangelis K."/>
            <person name="Huntemann M."/>
            <person name="Clum A."/>
            <person name="Wang J."/>
            <person name="Palaniappan K."/>
            <person name="Ritter S."/>
            <person name="Chen I.-M."/>
            <person name="Stamatis D."/>
            <person name="Reddy T."/>
            <person name="O'Malley R."/>
            <person name="Daum C."/>
            <person name="Ng V."/>
            <person name="Ivanova N."/>
            <person name="Kyrpides N."/>
            <person name="Woyke T."/>
        </authorList>
    </citation>
    <scope>NUCLEOTIDE SEQUENCE [LARGE SCALE GENOMIC DNA]</scope>
    <source>
        <strain evidence="6 7">GAS97</strain>
    </source>
</reference>
<evidence type="ECO:0000256" key="1">
    <source>
        <dbReference type="ARBA" id="ARBA00009437"/>
    </source>
</evidence>
<dbReference type="Proteomes" id="UP001620514">
    <property type="component" value="Unassembled WGS sequence"/>
</dbReference>
<keyword evidence="2" id="KW-0805">Transcription regulation</keyword>
<evidence type="ECO:0000256" key="2">
    <source>
        <dbReference type="ARBA" id="ARBA00023015"/>
    </source>
</evidence>
<dbReference type="InterPro" id="IPR050389">
    <property type="entry name" value="LysR-type_TF"/>
</dbReference>
<accession>A0ABW8MZ56</accession>
<sequence length="313" mass="34646">MRLTNPFAGHVLPTNIDLNLVKVFLAIYDKGSVTRAAQHLCLTQPTVSYSLAKLRELFDDPLFERTPGGMRPTESGERIYSDFCGALALVEHAVDSNKVFVAAKSQRRFRVSMSDIGELVFLPPLLERLSAEAPHVTLEVMPTAVESIPEMLASGRLDAAIGNLAAIRLGSTMRAPLFKERYVCLLSRHANSIGDEMTLHAFTTARHVVVSSPFTGHRMIEDALRERGLAQQITAKLANFTGLPGLLARTDLVAIVPTRVARVFQTYSPLRVLELPIEIPTFDVTLHWHARQHNVAATAWLRDVILETLHELG</sequence>
<dbReference type="PRINTS" id="PR00039">
    <property type="entry name" value="HTHLYSR"/>
</dbReference>
<dbReference type="PANTHER" id="PTHR30118">
    <property type="entry name" value="HTH-TYPE TRANSCRIPTIONAL REGULATOR LEUO-RELATED"/>
    <property type="match status" value="1"/>
</dbReference>
<dbReference type="GO" id="GO:0003677">
    <property type="term" value="F:DNA binding"/>
    <property type="evidence" value="ECO:0007669"/>
    <property type="project" value="UniProtKB-KW"/>
</dbReference>
<dbReference type="Gene3D" id="1.10.10.10">
    <property type="entry name" value="Winged helix-like DNA-binding domain superfamily/Winged helix DNA-binding domain"/>
    <property type="match status" value="1"/>
</dbReference>
<feature type="domain" description="HTH lysR-type" evidence="5">
    <location>
        <begin position="16"/>
        <end position="73"/>
    </location>
</feature>
<evidence type="ECO:0000256" key="4">
    <source>
        <dbReference type="ARBA" id="ARBA00023163"/>
    </source>
</evidence>
<dbReference type="SUPFAM" id="SSF53850">
    <property type="entry name" value="Periplasmic binding protein-like II"/>
    <property type="match status" value="1"/>
</dbReference>
<keyword evidence="3 6" id="KW-0238">DNA-binding</keyword>
<keyword evidence="7" id="KW-1185">Reference proteome</keyword>
<reference evidence="6 7" key="2">
    <citation type="submission" date="2024-11" db="EMBL/GenBank/DDBJ databases">
        <title>Using genomics to understand microbial adaptation to soil warming.</title>
        <authorList>
            <person name="Deangelis K.M. PhD."/>
        </authorList>
    </citation>
    <scope>NUCLEOTIDE SEQUENCE [LARGE SCALE GENOMIC DNA]</scope>
    <source>
        <strain evidence="6 7">GAS97</strain>
    </source>
</reference>
<proteinExistence type="inferred from homology"/>
<dbReference type="Pfam" id="PF00126">
    <property type="entry name" value="HTH_1"/>
    <property type="match status" value="1"/>
</dbReference>
<evidence type="ECO:0000313" key="6">
    <source>
        <dbReference type="EMBL" id="MFK4448999.1"/>
    </source>
</evidence>